<feature type="chain" id="PRO_5001961475" evidence="3">
    <location>
        <begin position="26"/>
        <end position="416"/>
    </location>
</feature>
<protein>
    <submittedName>
        <fullName evidence="5">Branched-chain amino acid ABC transporter substrate-binding protein</fullName>
    </submittedName>
</protein>
<dbReference type="CDD" id="cd06334">
    <property type="entry name" value="PBP1_ABC_ligand_binding-like"/>
    <property type="match status" value="1"/>
</dbReference>
<keyword evidence="6" id="KW-1185">Reference proteome</keyword>
<evidence type="ECO:0000313" key="6">
    <source>
        <dbReference type="Proteomes" id="UP000030004"/>
    </source>
</evidence>
<gene>
    <name evidence="5" type="ORF">ATO9_19170</name>
</gene>
<dbReference type="SUPFAM" id="SSF53822">
    <property type="entry name" value="Periplasmic binding protein-like I"/>
    <property type="match status" value="1"/>
</dbReference>
<dbReference type="InterPro" id="IPR028082">
    <property type="entry name" value="Peripla_BP_I"/>
</dbReference>
<dbReference type="OrthoDB" id="8184122at2"/>
<dbReference type="STRING" id="1461694.ATO9_19170"/>
<evidence type="ECO:0000256" key="2">
    <source>
        <dbReference type="ARBA" id="ARBA00022729"/>
    </source>
</evidence>
<feature type="domain" description="Leucine-binding protein" evidence="4">
    <location>
        <begin position="30"/>
        <end position="384"/>
    </location>
</feature>
<keyword evidence="2 3" id="KW-0732">Signal</keyword>
<dbReference type="RefSeq" id="WP_043753095.1">
    <property type="nucleotide sequence ID" value="NZ_AQQX01000012.1"/>
</dbReference>
<proteinExistence type="inferred from homology"/>
<evidence type="ECO:0000256" key="3">
    <source>
        <dbReference type="SAM" id="SignalP"/>
    </source>
</evidence>
<dbReference type="AlphaFoldDB" id="A0A0A0EDP2"/>
<reference evidence="5 6" key="1">
    <citation type="journal article" date="2015" name="Antonie Van Leeuwenhoek">
        <title>Pseudooceanicola atlanticus gen. nov. sp. nov., isolated from surface seawater of the Atlantic Ocean and reclassification of Oceanicola batsensis, Oceanicola marinus, Oceanicola nitratireducens, Oceanicola nanhaiensis, Oceanicola antarcticus and Oceanicola flagellatus, as Pseudooceanicola batsensis comb. nov., Pseudooceanicola marinus comb. nov., Pseudooceanicola nitratireducens comb. nov., Pseudooceanicola nanhaiensis comb. nov., Pseudooceanicola antarcticus comb. nov., and Pseudooceanicola flagellatus comb. nov.</title>
        <authorList>
            <person name="Lai Q."/>
            <person name="Li G."/>
            <person name="Liu X."/>
            <person name="Du Y."/>
            <person name="Sun F."/>
            <person name="Shao Z."/>
        </authorList>
    </citation>
    <scope>NUCLEOTIDE SEQUENCE [LARGE SCALE GENOMIC DNA]</scope>
    <source>
        <strain evidence="5 6">22II-s11g</strain>
    </source>
</reference>
<dbReference type="EMBL" id="AQQX01000012">
    <property type="protein sequence ID" value="KGM47312.1"/>
    <property type="molecule type" value="Genomic_DNA"/>
</dbReference>
<evidence type="ECO:0000259" key="4">
    <source>
        <dbReference type="Pfam" id="PF13458"/>
    </source>
</evidence>
<evidence type="ECO:0000256" key="1">
    <source>
        <dbReference type="ARBA" id="ARBA00010062"/>
    </source>
</evidence>
<sequence length="416" mass="45765">MKVKQHIKAVAVATALAASATVASAQDKEPIRFGLCFDLSKSYTFISPQVAQAAQDLAMYTNENGGIEGHPVEVIIRDHGNEPQRGVECYEQLKREGVFLFNFLSTPVTNAVLPRAMKDGNVLMQSFVGRGDAVDGEVFEWVFPVGPTYWQQAANDVAFIKGQMGGDLSKAKIGFIYLDYPFGQEPIEILKTLSEKEGFELELYPVPLPGSDQAGAWSKIRRDKPDYVISWLLAGGHVVASKEMRRNRFPIDRYLSVNWLNEVDIANIGAQEAKGILRGTNVAGGQEVPIVKTMLDTYYANGKGSGPESLVRDVYYNTGMAIYSAGFEAARIAITENGWPITPESMKNAYESIENFDGNGIMAPVTVTDKDHGGGGKTRVEQWNGETWVPLTDWSADYLDVVWDVIKHSSATFTVE</sequence>
<accession>A0A0A0EDP2</accession>
<comment type="similarity">
    <text evidence="1">Belongs to the leucine-binding protein family.</text>
</comment>
<dbReference type="Pfam" id="PF13458">
    <property type="entry name" value="Peripla_BP_6"/>
    <property type="match status" value="1"/>
</dbReference>
<dbReference type="Proteomes" id="UP000030004">
    <property type="component" value="Unassembled WGS sequence"/>
</dbReference>
<evidence type="ECO:0000313" key="5">
    <source>
        <dbReference type="EMBL" id="KGM47312.1"/>
    </source>
</evidence>
<organism evidence="5 6">
    <name type="scientific">Pseudooceanicola atlanticus</name>
    <dbReference type="NCBI Taxonomy" id="1461694"/>
    <lineage>
        <taxon>Bacteria</taxon>
        <taxon>Pseudomonadati</taxon>
        <taxon>Pseudomonadota</taxon>
        <taxon>Alphaproteobacteria</taxon>
        <taxon>Rhodobacterales</taxon>
        <taxon>Paracoccaceae</taxon>
        <taxon>Pseudooceanicola</taxon>
    </lineage>
</organism>
<dbReference type="PANTHER" id="PTHR47235:SF1">
    <property type="entry name" value="BLR6548 PROTEIN"/>
    <property type="match status" value="1"/>
</dbReference>
<name>A0A0A0EDP2_9RHOB</name>
<feature type="signal peptide" evidence="3">
    <location>
        <begin position="1"/>
        <end position="25"/>
    </location>
</feature>
<comment type="caution">
    <text evidence="5">The sequence shown here is derived from an EMBL/GenBank/DDBJ whole genome shotgun (WGS) entry which is preliminary data.</text>
</comment>
<dbReference type="InterPro" id="IPR028081">
    <property type="entry name" value="Leu-bd"/>
</dbReference>
<dbReference type="PANTHER" id="PTHR47235">
    <property type="entry name" value="BLR6548 PROTEIN"/>
    <property type="match status" value="1"/>
</dbReference>
<dbReference type="Gene3D" id="3.40.50.2300">
    <property type="match status" value="2"/>
</dbReference>
<dbReference type="eggNOG" id="COG0683">
    <property type="taxonomic scope" value="Bacteria"/>
</dbReference>